<protein>
    <submittedName>
        <fullName evidence="2">Uncharacterized protein</fullName>
    </submittedName>
</protein>
<feature type="transmembrane region" description="Helical" evidence="1">
    <location>
        <begin position="46"/>
        <end position="66"/>
    </location>
</feature>
<sequence>MYTARARQAEELWVELPEPNLDRYLLRSRPRAANDNLRLSSVGIRAVQFSACVALVSVLSLVSALVQ</sequence>
<reference evidence="2" key="1">
    <citation type="journal article" date="2021" name="Front. Microbiol.">
        <title>Comprehensive Comparative Genomics and Phenotyping of Methylobacterium Species.</title>
        <authorList>
            <person name="Alessa O."/>
            <person name="Ogura Y."/>
            <person name="Fujitani Y."/>
            <person name="Takami H."/>
            <person name="Hayashi T."/>
            <person name="Sahin N."/>
            <person name="Tani A."/>
        </authorList>
    </citation>
    <scope>NUCLEOTIDE SEQUENCE</scope>
    <source>
        <strain evidence="2">DSM 19015</strain>
    </source>
</reference>
<evidence type="ECO:0000313" key="3">
    <source>
        <dbReference type="Proteomes" id="UP001055125"/>
    </source>
</evidence>
<comment type="caution">
    <text evidence="2">The sequence shown here is derived from an EMBL/GenBank/DDBJ whole genome shotgun (WGS) entry which is preliminary data.</text>
</comment>
<keyword evidence="3" id="KW-1185">Reference proteome</keyword>
<organism evidence="2 3">
    <name type="scientific">Methylobacterium iners</name>
    <dbReference type="NCBI Taxonomy" id="418707"/>
    <lineage>
        <taxon>Bacteria</taxon>
        <taxon>Pseudomonadati</taxon>
        <taxon>Pseudomonadota</taxon>
        <taxon>Alphaproteobacteria</taxon>
        <taxon>Hyphomicrobiales</taxon>
        <taxon>Methylobacteriaceae</taxon>
        <taxon>Methylobacterium</taxon>
    </lineage>
</organism>
<name>A0ABQ4RYK5_9HYPH</name>
<gene>
    <name evidence="2" type="ORF">OCOJLMKI_1973</name>
</gene>
<dbReference type="Proteomes" id="UP001055125">
    <property type="component" value="Unassembled WGS sequence"/>
</dbReference>
<keyword evidence="1" id="KW-1133">Transmembrane helix</keyword>
<dbReference type="EMBL" id="BPQP01000029">
    <property type="protein sequence ID" value="GJD94769.1"/>
    <property type="molecule type" value="Genomic_DNA"/>
</dbReference>
<reference evidence="2" key="2">
    <citation type="submission" date="2021-08" db="EMBL/GenBank/DDBJ databases">
        <authorList>
            <person name="Tani A."/>
            <person name="Ola A."/>
            <person name="Ogura Y."/>
            <person name="Katsura K."/>
            <person name="Hayashi T."/>
        </authorList>
    </citation>
    <scope>NUCLEOTIDE SEQUENCE</scope>
    <source>
        <strain evidence="2">DSM 19015</strain>
    </source>
</reference>
<proteinExistence type="predicted"/>
<evidence type="ECO:0000256" key="1">
    <source>
        <dbReference type="SAM" id="Phobius"/>
    </source>
</evidence>
<evidence type="ECO:0000313" key="2">
    <source>
        <dbReference type="EMBL" id="GJD94769.1"/>
    </source>
</evidence>
<accession>A0ABQ4RYK5</accession>
<keyword evidence="1" id="KW-0812">Transmembrane</keyword>
<keyword evidence="1" id="KW-0472">Membrane</keyword>